<dbReference type="AlphaFoldDB" id="A0A399EF45"/>
<dbReference type="RefSeq" id="WP_147372737.1">
    <property type="nucleotide sequence ID" value="NZ_QXDL01000096.1"/>
</dbReference>
<feature type="transmembrane region" description="Helical" evidence="2">
    <location>
        <begin position="110"/>
        <end position="129"/>
    </location>
</feature>
<feature type="transmembrane region" description="Helical" evidence="2">
    <location>
        <begin position="230"/>
        <end position="250"/>
    </location>
</feature>
<organism evidence="4 5">
    <name type="scientific">Calidithermus terrae</name>
    <dbReference type="NCBI Taxonomy" id="1408545"/>
    <lineage>
        <taxon>Bacteria</taxon>
        <taxon>Thermotogati</taxon>
        <taxon>Deinococcota</taxon>
        <taxon>Deinococci</taxon>
        <taxon>Thermales</taxon>
        <taxon>Thermaceae</taxon>
        <taxon>Calidithermus</taxon>
    </lineage>
</organism>
<reference evidence="4 5" key="1">
    <citation type="submission" date="2018-08" db="EMBL/GenBank/DDBJ databases">
        <title>Meiothermus terrae DSM 26712 genome sequencing project.</title>
        <authorList>
            <person name="Da Costa M.S."/>
            <person name="Albuquerque L."/>
            <person name="Raposo P."/>
            <person name="Froufe H.J.C."/>
            <person name="Barroso C.S."/>
            <person name="Egas C."/>
        </authorList>
    </citation>
    <scope>NUCLEOTIDE SEQUENCE [LARGE SCALE GENOMIC DNA]</scope>
    <source>
        <strain evidence="4 5">DSM 26712</strain>
    </source>
</reference>
<sequence length="553" mass="60957">MLAPELVLCAIALGFGFALLRAARRRPVWQGAAWGLLLWSLEELAWWVQRSEGFTAAVTPADALFYAGAASWMTTLIRLEARDTPRWGLLIVPALGLCAAALLARPSALLSAVVSSLDLLLLIFALPVLEPALRGQASVGRLLLGLGIFFRVSVHSAYYWLGEPALGLLDFGMWGGSYALMGLGAYLEARELERRARFWPYLLGVASSLGVYLLFLQAASVLRASMLVEAALLAAYPLLVIVLAFLGVLYRDRRRAEERLGRWLALLERLGELEAGVHSTQTLGAPALMKRVLEALQPVFPDLVGIEIRNREAVRVGKAALYVKHFPLYADDDAEGRLYFERTPSPSDAHDLEVLGPFVSEKLRSALSLEQWRHRALTDPLTGLLNRRGLERQIPRLIDLCHKNQRPLSVAMLDLDHFKRINDTYGHPVGDRVLQALAGVLRRHLRTEDLAVRWGGEEFALLLYGAGLEEARRVLERVRAELGALDIEPIPWNVTLSAGLTGGSVPSSEGLLEAWILQADWTLLHAKEAGRDRVMVSEPPRSPDAEPRGTAAS</sequence>
<accession>A0A399EF45</accession>
<keyword evidence="5" id="KW-1185">Reference proteome</keyword>
<keyword evidence="4" id="KW-0808">Transferase</keyword>
<comment type="caution">
    <text evidence="4">The sequence shown here is derived from an EMBL/GenBank/DDBJ whole genome shotgun (WGS) entry which is preliminary data.</text>
</comment>
<keyword evidence="2" id="KW-1133">Transmembrane helix</keyword>
<keyword evidence="2" id="KW-0472">Membrane</keyword>
<dbReference type="SUPFAM" id="SSF55073">
    <property type="entry name" value="Nucleotide cyclase"/>
    <property type="match status" value="1"/>
</dbReference>
<dbReference type="InterPro" id="IPR029787">
    <property type="entry name" value="Nucleotide_cyclase"/>
</dbReference>
<dbReference type="FunFam" id="3.30.70.270:FF:000001">
    <property type="entry name" value="Diguanylate cyclase domain protein"/>
    <property type="match status" value="1"/>
</dbReference>
<protein>
    <submittedName>
        <fullName evidence="4">Putative diguanylate cyclase YedQ</fullName>
        <ecNumber evidence="4">2.7.7.65</ecNumber>
    </submittedName>
</protein>
<dbReference type="InterPro" id="IPR043128">
    <property type="entry name" value="Rev_trsase/Diguanyl_cyclase"/>
</dbReference>
<gene>
    <name evidence="4" type="primary">yedQ</name>
    <name evidence="4" type="ORF">Mterra_02336</name>
</gene>
<keyword evidence="4" id="KW-0548">Nucleotidyltransferase</keyword>
<evidence type="ECO:0000256" key="1">
    <source>
        <dbReference type="SAM" id="MobiDB-lite"/>
    </source>
</evidence>
<evidence type="ECO:0000259" key="3">
    <source>
        <dbReference type="PROSITE" id="PS50887"/>
    </source>
</evidence>
<evidence type="ECO:0000313" key="5">
    <source>
        <dbReference type="Proteomes" id="UP000265715"/>
    </source>
</evidence>
<dbReference type="CDD" id="cd01949">
    <property type="entry name" value="GGDEF"/>
    <property type="match status" value="1"/>
</dbReference>
<feature type="transmembrane region" description="Helical" evidence="2">
    <location>
        <begin position="141"/>
        <end position="161"/>
    </location>
</feature>
<dbReference type="InterPro" id="IPR000160">
    <property type="entry name" value="GGDEF_dom"/>
</dbReference>
<name>A0A399EF45_9DEIN</name>
<dbReference type="NCBIfam" id="TIGR00254">
    <property type="entry name" value="GGDEF"/>
    <property type="match status" value="1"/>
</dbReference>
<feature type="transmembrane region" description="Helical" evidence="2">
    <location>
        <begin position="87"/>
        <end position="104"/>
    </location>
</feature>
<dbReference type="OrthoDB" id="9759607at2"/>
<dbReference type="PANTHER" id="PTHR45138">
    <property type="entry name" value="REGULATORY COMPONENTS OF SENSORY TRANSDUCTION SYSTEM"/>
    <property type="match status" value="1"/>
</dbReference>
<dbReference type="Proteomes" id="UP000265715">
    <property type="component" value="Unassembled WGS sequence"/>
</dbReference>
<feature type="domain" description="GGDEF" evidence="3">
    <location>
        <begin position="406"/>
        <end position="539"/>
    </location>
</feature>
<dbReference type="InterPro" id="IPR050469">
    <property type="entry name" value="Diguanylate_Cyclase"/>
</dbReference>
<feature type="compositionally biased region" description="Basic and acidic residues" evidence="1">
    <location>
        <begin position="532"/>
        <end position="547"/>
    </location>
</feature>
<dbReference type="SMART" id="SM00267">
    <property type="entry name" value="GGDEF"/>
    <property type="match status" value="1"/>
</dbReference>
<dbReference type="Pfam" id="PF00990">
    <property type="entry name" value="GGDEF"/>
    <property type="match status" value="1"/>
</dbReference>
<dbReference type="PROSITE" id="PS50887">
    <property type="entry name" value="GGDEF"/>
    <property type="match status" value="1"/>
</dbReference>
<feature type="transmembrane region" description="Helical" evidence="2">
    <location>
        <begin position="167"/>
        <end position="186"/>
    </location>
</feature>
<dbReference type="GO" id="GO:0005886">
    <property type="term" value="C:plasma membrane"/>
    <property type="evidence" value="ECO:0007669"/>
    <property type="project" value="TreeGrafter"/>
</dbReference>
<evidence type="ECO:0000313" key="4">
    <source>
        <dbReference type="EMBL" id="RIH83264.1"/>
    </source>
</evidence>
<dbReference type="GO" id="GO:1902201">
    <property type="term" value="P:negative regulation of bacterial-type flagellum-dependent cell motility"/>
    <property type="evidence" value="ECO:0007669"/>
    <property type="project" value="TreeGrafter"/>
</dbReference>
<evidence type="ECO:0000256" key="2">
    <source>
        <dbReference type="SAM" id="Phobius"/>
    </source>
</evidence>
<dbReference type="GO" id="GO:0043709">
    <property type="term" value="P:cell adhesion involved in single-species biofilm formation"/>
    <property type="evidence" value="ECO:0007669"/>
    <property type="project" value="TreeGrafter"/>
</dbReference>
<dbReference type="EMBL" id="QXDL01000096">
    <property type="protein sequence ID" value="RIH83264.1"/>
    <property type="molecule type" value="Genomic_DNA"/>
</dbReference>
<proteinExistence type="predicted"/>
<feature type="region of interest" description="Disordered" evidence="1">
    <location>
        <begin position="532"/>
        <end position="553"/>
    </location>
</feature>
<keyword evidence="2" id="KW-0812">Transmembrane</keyword>
<feature type="transmembrane region" description="Helical" evidence="2">
    <location>
        <begin position="198"/>
        <end position="218"/>
    </location>
</feature>
<dbReference type="PANTHER" id="PTHR45138:SF24">
    <property type="entry name" value="DIGUANYLATE CYCLASE DGCC-RELATED"/>
    <property type="match status" value="1"/>
</dbReference>
<dbReference type="EC" id="2.7.7.65" evidence="4"/>
<dbReference type="Gene3D" id="3.30.70.270">
    <property type="match status" value="1"/>
</dbReference>
<dbReference type="GO" id="GO:0052621">
    <property type="term" value="F:diguanylate cyclase activity"/>
    <property type="evidence" value="ECO:0007669"/>
    <property type="project" value="UniProtKB-EC"/>
</dbReference>